<dbReference type="Gene3D" id="3.40.50.150">
    <property type="entry name" value="Vaccinia Virus protein VP39"/>
    <property type="match status" value="1"/>
</dbReference>
<dbReference type="InterPro" id="IPR029063">
    <property type="entry name" value="SAM-dependent_MTases_sf"/>
</dbReference>
<sequence length="166" mass="17146">MLDLYAGTGALAFEALSRGALDAVLVEAHARTAAQITRTAHDLGLADRARVQSARAEAAAAALAAAVGRGEAPFGLVLIDPPYDVPTSALEQLLVALLPALEPDAVVAVERSSRSAPLVWPAEYADDGTKAYGETVVQYGGPSTVDEAEGALGDEHDERGMHDSGR</sequence>
<feature type="region of interest" description="Disordered" evidence="3">
    <location>
        <begin position="142"/>
        <end position="166"/>
    </location>
</feature>
<evidence type="ECO:0000256" key="3">
    <source>
        <dbReference type="SAM" id="MobiDB-lite"/>
    </source>
</evidence>
<reference evidence="4 5" key="1">
    <citation type="submission" date="2017-02" db="EMBL/GenBank/DDBJ databases">
        <authorList>
            <person name="Peterson S.W."/>
        </authorList>
    </citation>
    <scope>NUCLEOTIDE SEQUENCE [LARGE SCALE GENOMIC DNA]</scope>
    <source>
        <strain evidence="4 5">CIP104813</strain>
    </source>
</reference>
<dbReference type="PIRSF" id="PIRSF004553">
    <property type="entry name" value="CHP00095"/>
    <property type="match status" value="1"/>
</dbReference>
<dbReference type="GO" id="GO:0008168">
    <property type="term" value="F:methyltransferase activity"/>
    <property type="evidence" value="ECO:0007669"/>
    <property type="project" value="UniProtKB-KW"/>
</dbReference>
<keyword evidence="1 4" id="KW-0489">Methyltransferase</keyword>
<dbReference type="AlphaFoldDB" id="A0A1X6X390"/>
<dbReference type="GO" id="GO:0031167">
    <property type="term" value="P:rRNA methylation"/>
    <property type="evidence" value="ECO:0007669"/>
    <property type="project" value="InterPro"/>
</dbReference>
<evidence type="ECO:0000313" key="5">
    <source>
        <dbReference type="Proteomes" id="UP000195981"/>
    </source>
</evidence>
<feature type="compositionally biased region" description="Basic and acidic residues" evidence="3">
    <location>
        <begin position="153"/>
        <end position="166"/>
    </location>
</feature>
<dbReference type="SUPFAM" id="SSF53335">
    <property type="entry name" value="S-adenosyl-L-methionine-dependent methyltransferases"/>
    <property type="match status" value="1"/>
</dbReference>
<evidence type="ECO:0000256" key="2">
    <source>
        <dbReference type="ARBA" id="ARBA00022679"/>
    </source>
</evidence>
<keyword evidence="5" id="KW-1185">Reference proteome</keyword>
<dbReference type="Proteomes" id="UP000195981">
    <property type="component" value="Unassembled WGS sequence"/>
</dbReference>
<protein>
    <submittedName>
        <fullName evidence="4">16S rRNA (Guanine(966)-N(2))-methyltransferaseG966</fullName>
    </submittedName>
</protein>
<dbReference type="PANTHER" id="PTHR43542:SF1">
    <property type="entry name" value="METHYLTRANSFERASE"/>
    <property type="match status" value="1"/>
</dbReference>
<organism evidence="4 5">
    <name type="scientific">Brachybacterium nesterenkovii</name>
    <dbReference type="NCBI Taxonomy" id="47847"/>
    <lineage>
        <taxon>Bacteria</taxon>
        <taxon>Bacillati</taxon>
        <taxon>Actinomycetota</taxon>
        <taxon>Actinomycetes</taxon>
        <taxon>Micrococcales</taxon>
        <taxon>Dermabacteraceae</taxon>
        <taxon>Brachybacterium</taxon>
    </lineage>
</organism>
<name>A0A1X6X390_9MICO</name>
<gene>
    <name evidence="4" type="ORF">FM110_09490</name>
</gene>
<dbReference type="EMBL" id="FWFG01000081">
    <property type="protein sequence ID" value="SLM93175.1"/>
    <property type="molecule type" value="Genomic_DNA"/>
</dbReference>
<dbReference type="Pfam" id="PF03602">
    <property type="entry name" value="Cons_hypoth95"/>
    <property type="match status" value="1"/>
</dbReference>
<accession>A0A1X6X390</accession>
<evidence type="ECO:0000256" key="1">
    <source>
        <dbReference type="ARBA" id="ARBA00022603"/>
    </source>
</evidence>
<keyword evidence="2 4" id="KW-0808">Transferase</keyword>
<proteinExistence type="predicted"/>
<evidence type="ECO:0000313" key="4">
    <source>
        <dbReference type="EMBL" id="SLM93175.1"/>
    </source>
</evidence>
<dbReference type="PANTHER" id="PTHR43542">
    <property type="entry name" value="METHYLTRANSFERASE"/>
    <property type="match status" value="1"/>
</dbReference>
<dbReference type="InterPro" id="IPR004398">
    <property type="entry name" value="RNA_MeTrfase_RsmD"/>
</dbReference>